<dbReference type="CDD" id="cd17748">
    <property type="entry name" value="BRCT_DNA_ligase_like"/>
    <property type="match status" value="1"/>
</dbReference>
<dbReference type="PIRSF" id="PIRSF001604">
    <property type="entry name" value="LigA"/>
    <property type="match status" value="1"/>
</dbReference>
<evidence type="ECO:0000256" key="2">
    <source>
        <dbReference type="ARBA" id="ARBA00012722"/>
    </source>
</evidence>
<evidence type="ECO:0000256" key="14">
    <source>
        <dbReference type="ARBA" id="ARBA00060881"/>
    </source>
</evidence>
<dbReference type="GO" id="GO:0006260">
    <property type="term" value="P:DNA replication"/>
    <property type="evidence" value="ECO:0007669"/>
    <property type="project" value="UniProtKB-KW"/>
</dbReference>
<dbReference type="EMBL" id="JACIGK010000028">
    <property type="protein sequence ID" value="MBB4267499.1"/>
    <property type="molecule type" value="Genomic_DNA"/>
</dbReference>
<evidence type="ECO:0000256" key="4">
    <source>
        <dbReference type="ARBA" id="ARBA00022598"/>
    </source>
</evidence>
<feature type="binding site" evidence="15">
    <location>
        <position position="154"/>
    </location>
    <ligand>
        <name>NAD(+)</name>
        <dbReference type="ChEBI" id="CHEBI:57540"/>
    </ligand>
</feature>
<feature type="binding site" evidence="15">
    <location>
        <position position="449"/>
    </location>
    <ligand>
        <name>Zn(2+)</name>
        <dbReference type="ChEBI" id="CHEBI:29105"/>
    </ligand>
</feature>
<dbReference type="PROSITE" id="PS01055">
    <property type="entry name" value="DNA_LIGASE_N1"/>
    <property type="match status" value="1"/>
</dbReference>
<dbReference type="InterPro" id="IPR012340">
    <property type="entry name" value="NA-bd_OB-fold"/>
</dbReference>
<evidence type="ECO:0000256" key="10">
    <source>
        <dbReference type="ARBA" id="ARBA00023027"/>
    </source>
</evidence>
<dbReference type="InterPro" id="IPR010994">
    <property type="entry name" value="RuvA_2-like"/>
</dbReference>
<evidence type="ECO:0000256" key="8">
    <source>
        <dbReference type="ARBA" id="ARBA00022833"/>
    </source>
</evidence>
<evidence type="ECO:0000256" key="5">
    <source>
        <dbReference type="ARBA" id="ARBA00022705"/>
    </source>
</evidence>
<feature type="binding site" evidence="15">
    <location>
        <position position="428"/>
    </location>
    <ligand>
        <name>Zn(2+)</name>
        <dbReference type="ChEBI" id="CHEBI:29105"/>
    </ligand>
</feature>
<dbReference type="Pfam" id="PF03119">
    <property type="entry name" value="DNA_ligase_ZBD"/>
    <property type="match status" value="1"/>
</dbReference>
<dbReference type="Gene3D" id="3.30.470.30">
    <property type="entry name" value="DNA ligase/mRNA capping enzyme"/>
    <property type="match status" value="1"/>
</dbReference>
<accession>A0A7W6WAZ8</accession>
<keyword evidence="19" id="KW-1185">Reference proteome</keyword>
<dbReference type="InterPro" id="IPR036420">
    <property type="entry name" value="BRCT_dom_sf"/>
</dbReference>
<dbReference type="SUPFAM" id="SSF47781">
    <property type="entry name" value="RuvA domain 2-like"/>
    <property type="match status" value="1"/>
</dbReference>
<dbReference type="SMART" id="SM00532">
    <property type="entry name" value="LIGANc"/>
    <property type="match status" value="1"/>
</dbReference>
<dbReference type="RefSeq" id="WP_425503046.1">
    <property type="nucleotide sequence ID" value="NZ_JACIGK010000028.1"/>
</dbReference>
<feature type="active site" description="N6-AMP-lysine intermediate" evidence="15">
    <location>
        <position position="133"/>
    </location>
</feature>
<keyword evidence="5 15" id="KW-0235">DNA replication</keyword>
<dbReference type="PROSITE" id="PS01056">
    <property type="entry name" value="DNA_LIGASE_N2"/>
    <property type="match status" value="1"/>
</dbReference>
<keyword evidence="7 15" id="KW-0227">DNA damage</keyword>
<comment type="function">
    <text evidence="1 15">DNA ligase that catalyzes the formation of phosphodiester linkages between 5'-phosphoryl and 3'-hydroxyl groups in double-stranded DNA using NAD as a coenzyme and as the energy source for the reaction. It is essential for DNA replication and repair of damaged DNA.</text>
</comment>
<keyword evidence="12 15" id="KW-0464">Manganese</keyword>
<evidence type="ECO:0000256" key="15">
    <source>
        <dbReference type="HAMAP-Rule" id="MF_01588"/>
    </source>
</evidence>
<protein>
    <recommendedName>
        <fullName evidence="3 15">DNA ligase</fullName>
        <ecNumber evidence="2 15">6.5.1.2</ecNumber>
    </recommendedName>
    <alternativeName>
        <fullName evidence="15">Polydeoxyribonucleotide synthase [NAD(+)]</fullName>
    </alternativeName>
</protein>
<dbReference type="InterPro" id="IPR004149">
    <property type="entry name" value="Znf_DNAligase_C4"/>
</dbReference>
<evidence type="ECO:0000256" key="11">
    <source>
        <dbReference type="ARBA" id="ARBA00023204"/>
    </source>
</evidence>
<feature type="binding site" evidence="15">
    <location>
        <position position="331"/>
    </location>
    <ligand>
        <name>NAD(+)</name>
        <dbReference type="ChEBI" id="CHEBI:57540"/>
    </ligand>
</feature>
<dbReference type="PANTHER" id="PTHR23389:SF9">
    <property type="entry name" value="DNA LIGASE"/>
    <property type="match status" value="1"/>
</dbReference>
<dbReference type="InterPro" id="IPR001357">
    <property type="entry name" value="BRCT_dom"/>
</dbReference>
<dbReference type="InterPro" id="IPR033136">
    <property type="entry name" value="DNA_ligase_CS"/>
</dbReference>
<dbReference type="Pfam" id="PF00533">
    <property type="entry name" value="BRCT"/>
    <property type="match status" value="1"/>
</dbReference>
<dbReference type="Proteomes" id="UP000554286">
    <property type="component" value="Unassembled WGS sequence"/>
</dbReference>
<evidence type="ECO:0000256" key="3">
    <source>
        <dbReference type="ARBA" id="ARBA00013308"/>
    </source>
</evidence>
<keyword evidence="8 15" id="KW-0862">Zinc</keyword>
<feature type="binding site" evidence="15">
    <location>
        <position position="191"/>
    </location>
    <ligand>
        <name>NAD(+)</name>
        <dbReference type="ChEBI" id="CHEBI:57540"/>
    </ligand>
</feature>
<dbReference type="Pfam" id="PF01653">
    <property type="entry name" value="DNA_ligase_aden"/>
    <property type="match status" value="1"/>
</dbReference>
<dbReference type="Gene3D" id="6.20.10.30">
    <property type="match status" value="1"/>
</dbReference>
<evidence type="ECO:0000256" key="13">
    <source>
        <dbReference type="ARBA" id="ARBA00034005"/>
    </source>
</evidence>
<feature type="binding site" evidence="15">
    <location>
        <begin position="97"/>
        <end position="98"/>
    </location>
    <ligand>
        <name>NAD(+)</name>
        <dbReference type="ChEBI" id="CHEBI:57540"/>
    </ligand>
</feature>
<dbReference type="Pfam" id="PF12826">
    <property type="entry name" value="HHH_2"/>
    <property type="match status" value="1"/>
</dbReference>
<evidence type="ECO:0000256" key="12">
    <source>
        <dbReference type="ARBA" id="ARBA00023211"/>
    </source>
</evidence>
<sequence>MMTEPDATAIDPTDLTADQAAAELARLAAEIARHDALYHQQDAPEISDAAYDALARRNAAIEARFPDLVRDDSPSRRVGAAPVGVFGKVTHAVPMLSLGNLFQRAEVAEFVAGIRRFLRLDADDPLALVVEPKIDGLSVSLRYEAGRLVQAATRGDGREGEDVTANIRTLDAVPETLAGEDPPPVLEVRGEVYMTRDAFLDLNRRQAEAGGKTFANPRNAAAGSLRQKDPAITAARPLRLFAYGWGEVAGVAFETQSGFLDRLRAWGLPVSPETRLCADIDQVLAAYDDIGARRAALPYDIDGMVYKVDRVDWQRRLGFVSRAPRWATAHKFPAEQARTVVTAIRVQVGRTGALTPVADLAPVTVGGVVVSRATLHNEDEIARKDVRAGDTVIIQRAGDVIPQVVSVVPEARPADAAPFAFPERCPVCGSEAPRPEGEVVRRCSGGLVCPAQAVERLKHFVSRDAFDIEGLGAKAVEAFYQDGLIRAPADIFHLEARDRESLQRLRNRDGWGETSAGNLFRAIDARRTIGLERFIYALGIRQVGQATARLLARHYGTLEALRAAMAAAQDRESDAYRDLVNINDVGSGVAQDLLDFFHEPHNQAALDALAAVVTVPPFEDPAGGEGERPLAGKTVVFTGTLETLSRAEAKARAQALGARVAGSVSKKTDYVIIGADAGSKAAKARDLGVAILSEADFRAMAG</sequence>
<dbReference type="InterPro" id="IPR041663">
    <property type="entry name" value="DisA/LigA_HHH"/>
</dbReference>
<comment type="cofactor">
    <cofactor evidence="15">
        <name>Mg(2+)</name>
        <dbReference type="ChEBI" id="CHEBI:18420"/>
    </cofactor>
    <cofactor evidence="15">
        <name>Mn(2+)</name>
        <dbReference type="ChEBI" id="CHEBI:29035"/>
    </cofactor>
</comment>
<dbReference type="FunFam" id="3.30.470.30:FF:000001">
    <property type="entry name" value="DNA ligase"/>
    <property type="match status" value="1"/>
</dbReference>
<dbReference type="Gene3D" id="1.10.150.20">
    <property type="entry name" value="5' to 3' exonuclease, C-terminal subdomain"/>
    <property type="match status" value="2"/>
</dbReference>
<dbReference type="Pfam" id="PF03120">
    <property type="entry name" value="OB_DNA_ligase"/>
    <property type="match status" value="1"/>
</dbReference>
<name>A0A7W6WAZ8_9PROT</name>
<dbReference type="GO" id="GO:0003911">
    <property type="term" value="F:DNA ligase (NAD+) activity"/>
    <property type="evidence" value="ECO:0007669"/>
    <property type="project" value="UniProtKB-UniRule"/>
</dbReference>
<evidence type="ECO:0000256" key="7">
    <source>
        <dbReference type="ARBA" id="ARBA00022763"/>
    </source>
</evidence>
<dbReference type="FunFam" id="2.40.50.140:FF:000012">
    <property type="entry name" value="DNA ligase"/>
    <property type="match status" value="1"/>
</dbReference>
<evidence type="ECO:0000313" key="18">
    <source>
        <dbReference type="EMBL" id="MBB4267499.1"/>
    </source>
</evidence>
<feature type="binding site" evidence="15">
    <location>
        <position position="307"/>
    </location>
    <ligand>
        <name>NAD(+)</name>
        <dbReference type="ChEBI" id="CHEBI:57540"/>
    </ligand>
</feature>
<comment type="catalytic activity">
    <reaction evidence="13 15 16">
        <text>NAD(+) + (deoxyribonucleotide)n-3'-hydroxyl + 5'-phospho-(deoxyribonucleotide)m = (deoxyribonucleotide)n+m + AMP + beta-nicotinamide D-nucleotide.</text>
        <dbReference type="EC" id="6.5.1.2"/>
    </reaction>
</comment>
<proteinExistence type="inferred from homology"/>
<dbReference type="GO" id="GO:0006281">
    <property type="term" value="P:DNA repair"/>
    <property type="evidence" value="ECO:0007669"/>
    <property type="project" value="UniProtKB-KW"/>
</dbReference>
<feature type="binding site" evidence="15">
    <location>
        <position position="425"/>
    </location>
    <ligand>
        <name>Zn(2+)</name>
        <dbReference type="ChEBI" id="CHEBI:29105"/>
    </ligand>
</feature>
<comment type="caution">
    <text evidence="15">Lacks conserved residue(s) required for the propagation of feature annotation.</text>
</comment>
<gene>
    <name evidence="15" type="primary">ligA</name>
    <name evidence="18" type="ORF">GGD89_003143</name>
</gene>
<dbReference type="CDD" id="cd00114">
    <property type="entry name" value="LIGANc"/>
    <property type="match status" value="1"/>
</dbReference>
<dbReference type="InterPro" id="IPR013839">
    <property type="entry name" value="DNAligase_adenylation"/>
</dbReference>
<dbReference type="GO" id="GO:0005829">
    <property type="term" value="C:cytosol"/>
    <property type="evidence" value="ECO:0007669"/>
    <property type="project" value="TreeGrafter"/>
</dbReference>
<dbReference type="PROSITE" id="PS50172">
    <property type="entry name" value="BRCT"/>
    <property type="match status" value="1"/>
</dbReference>
<evidence type="ECO:0000313" key="19">
    <source>
        <dbReference type="Proteomes" id="UP000554286"/>
    </source>
</evidence>
<dbReference type="InterPro" id="IPR004150">
    <property type="entry name" value="NAD_DNA_ligase_OB"/>
</dbReference>
<keyword evidence="9 15" id="KW-0460">Magnesium</keyword>
<dbReference type="GO" id="GO:0046872">
    <property type="term" value="F:metal ion binding"/>
    <property type="evidence" value="ECO:0007669"/>
    <property type="project" value="UniProtKB-KW"/>
</dbReference>
<dbReference type="InterPro" id="IPR013840">
    <property type="entry name" value="DNAligase_N"/>
</dbReference>
<keyword evidence="11 15" id="KW-0234">DNA repair</keyword>
<dbReference type="SUPFAM" id="SSF52113">
    <property type="entry name" value="BRCT domain"/>
    <property type="match status" value="1"/>
</dbReference>
<dbReference type="Gene3D" id="2.40.50.140">
    <property type="entry name" value="Nucleic acid-binding proteins"/>
    <property type="match status" value="1"/>
</dbReference>
<comment type="similarity">
    <text evidence="14 15">Belongs to the NAD-dependent DNA ligase family. LigA subfamily.</text>
</comment>
<organism evidence="18 19">
    <name type="scientific">Roseospira visakhapatnamensis</name>
    <dbReference type="NCBI Taxonomy" id="390880"/>
    <lineage>
        <taxon>Bacteria</taxon>
        <taxon>Pseudomonadati</taxon>
        <taxon>Pseudomonadota</taxon>
        <taxon>Alphaproteobacteria</taxon>
        <taxon>Rhodospirillales</taxon>
        <taxon>Rhodospirillaceae</taxon>
        <taxon>Roseospira</taxon>
    </lineage>
</organism>
<comment type="caution">
    <text evidence="18">The sequence shown here is derived from an EMBL/GenBank/DDBJ whole genome shotgun (WGS) entry which is preliminary data.</text>
</comment>
<reference evidence="18 19" key="1">
    <citation type="submission" date="2020-08" db="EMBL/GenBank/DDBJ databases">
        <title>Genome sequencing of Purple Non-Sulfur Bacteria from various extreme environments.</title>
        <authorList>
            <person name="Mayer M."/>
        </authorList>
    </citation>
    <scope>NUCLEOTIDE SEQUENCE [LARGE SCALE GENOMIC DNA]</scope>
    <source>
        <strain evidence="18 19">JA131</strain>
    </source>
</reference>
<dbReference type="SUPFAM" id="SSF50249">
    <property type="entry name" value="Nucleic acid-binding proteins"/>
    <property type="match status" value="1"/>
</dbReference>
<dbReference type="NCBIfam" id="TIGR00575">
    <property type="entry name" value="dnlj"/>
    <property type="match status" value="1"/>
</dbReference>
<keyword evidence="6 15" id="KW-0479">Metal-binding</keyword>
<dbReference type="PANTHER" id="PTHR23389">
    <property type="entry name" value="CHROMOSOME TRANSMISSION FIDELITY FACTOR 18"/>
    <property type="match status" value="1"/>
</dbReference>
<evidence type="ECO:0000256" key="16">
    <source>
        <dbReference type="RuleBase" id="RU000618"/>
    </source>
</evidence>
<keyword evidence="10 15" id="KW-0520">NAD</keyword>
<evidence type="ECO:0000259" key="17">
    <source>
        <dbReference type="PROSITE" id="PS50172"/>
    </source>
</evidence>
<evidence type="ECO:0000256" key="6">
    <source>
        <dbReference type="ARBA" id="ARBA00022723"/>
    </source>
</evidence>
<dbReference type="SMART" id="SM00292">
    <property type="entry name" value="BRCT"/>
    <property type="match status" value="1"/>
</dbReference>
<dbReference type="NCBIfam" id="NF005932">
    <property type="entry name" value="PRK07956.1"/>
    <property type="match status" value="1"/>
</dbReference>
<dbReference type="Gene3D" id="3.40.50.10190">
    <property type="entry name" value="BRCT domain"/>
    <property type="match status" value="1"/>
</dbReference>
<dbReference type="AlphaFoldDB" id="A0A7W6WAZ8"/>
<dbReference type="SUPFAM" id="SSF56091">
    <property type="entry name" value="DNA ligase/mRNA capping enzyme, catalytic domain"/>
    <property type="match status" value="1"/>
</dbReference>
<feature type="binding site" evidence="15">
    <location>
        <position position="131"/>
    </location>
    <ligand>
        <name>NAD(+)</name>
        <dbReference type="ChEBI" id="CHEBI:57540"/>
    </ligand>
</feature>
<evidence type="ECO:0000256" key="9">
    <source>
        <dbReference type="ARBA" id="ARBA00022842"/>
    </source>
</evidence>
<dbReference type="HAMAP" id="MF_01588">
    <property type="entry name" value="DNA_ligase_A"/>
    <property type="match status" value="1"/>
</dbReference>
<dbReference type="InterPro" id="IPR018239">
    <property type="entry name" value="DNA_ligase_AS"/>
</dbReference>
<dbReference type="EC" id="6.5.1.2" evidence="2 15"/>
<dbReference type="Gene3D" id="1.10.287.610">
    <property type="entry name" value="Helix hairpin bin"/>
    <property type="match status" value="1"/>
</dbReference>
<feature type="domain" description="BRCT" evidence="17">
    <location>
        <begin position="625"/>
        <end position="702"/>
    </location>
</feature>
<feature type="binding site" evidence="15">
    <location>
        <begin position="48"/>
        <end position="52"/>
    </location>
    <ligand>
        <name>NAD(+)</name>
        <dbReference type="ChEBI" id="CHEBI:57540"/>
    </ligand>
</feature>
<evidence type="ECO:0000256" key="1">
    <source>
        <dbReference type="ARBA" id="ARBA00004067"/>
    </source>
</evidence>
<keyword evidence="4 15" id="KW-0436">Ligase</keyword>
<dbReference type="InterPro" id="IPR001679">
    <property type="entry name" value="DNA_ligase"/>
</dbReference>